<dbReference type="InterPro" id="IPR025645">
    <property type="entry name" value="DUF4349"/>
</dbReference>
<dbReference type="Proteomes" id="UP000014155">
    <property type="component" value="Unassembled WGS sequence"/>
</dbReference>
<sequence length="356" mass="39115">MIKRLASGIFIAVLAFSLMGCGSASTQTSAAPRAESKQVSVGFTGAADDGNTVSNEKPDSAVQVTSAHINGEEGAGVSTAVDQSAEQQNTIQNSSVVNVAQKIIFTGRMDFQTLEFDKTRNELCDYMTSIGAYQQSTSVNGGGIGYQGMRSAVYVFRVPKAKYGQAFIDLRKFGTVVFEQSNGEDVTDRYFDTEARLKSLEIQRERLLELLKKAAKMEDILKIEKELQTTNYEIENLTGTLKKWDSLVEYSTFTVNINEVVQIKPVQPKENDGFFHRISAGFKNSVTGLWKFTQDMIVALAAALPVLIPLGIIGFAAYRIIRRKYRKSKAGSDKSDIRENSAEATDSRAADDNSEK</sequence>
<keyword evidence="7" id="KW-1185">Reference proteome</keyword>
<accession>S0FQP4</accession>
<dbReference type="PROSITE" id="PS51257">
    <property type="entry name" value="PROKAR_LIPOPROTEIN"/>
    <property type="match status" value="1"/>
</dbReference>
<dbReference type="PATRIC" id="fig|1195236.3.peg.2879"/>
<dbReference type="EMBL" id="AORV01000036">
    <property type="protein sequence ID" value="EMS71489.1"/>
    <property type="molecule type" value="Genomic_DNA"/>
</dbReference>
<evidence type="ECO:0000313" key="6">
    <source>
        <dbReference type="EMBL" id="EMS71489.1"/>
    </source>
</evidence>
<evidence type="ECO:0000259" key="5">
    <source>
        <dbReference type="Pfam" id="PF14257"/>
    </source>
</evidence>
<evidence type="ECO:0000256" key="3">
    <source>
        <dbReference type="SAM" id="Phobius"/>
    </source>
</evidence>
<keyword evidence="1" id="KW-0175">Coiled coil</keyword>
<feature type="region of interest" description="Disordered" evidence="2">
    <location>
        <begin position="326"/>
        <end position="356"/>
    </location>
</feature>
<feature type="signal peptide" evidence="4">
    <location>
        <begin position="1"/>
        <end position="26"/>
    </location>
</feature>
<feature type="transmembrane region" description="Helical" evidence="3">
    <location>
        <begin position="296"/>
        <end position="318"/>
    </location>
</feature>
<keyword evidence="3" id="KW-0472">Membrane</keyword>
<evidence type="ECO:0000256" key="1">
    <source>
        <dbReference type="SAM" id="Coils"/>
    </source>
</evidence>
<dbReference type="Pfam" id="PF14257">
    <property type="entry name" value="DUF4349"/>
    <property type="match status" value="1"/>
</dbReference>
<keyword evidence="3" id="KW-0812">Transmembrane</keyword>
<feature type="compositionally biased region" description="Basic and acidic residues" evidence="2">
    <location>
        <begin position="330"/>
        <end position="356"/>
    </location>
</feature>
<keyword evidence="4" id="KW-0732">Signal</keyword>
<name>S0FQP4_RUMCE</name>
<dbReference type="eggNOG" id="COG1196">
    <property type="taxonomic scope" value="Bacteria"/>
</dbReference>
<feature type="domain" description="DUF4349" evidence="5">
    <location>
        <begin position="101"/>
        <end position="316"/>
    </location>
</feature>
<reference evidence="6 7" key="1">
    <citation type="journal article" date="2013" name="Genome Announc.">
        <title>Draft Genome Sequence of the Cellulolytic, Mesophilic, Anaerobic Bacterium Clostridium termitidis Strain CT1112 (DSM 5398).</title>
        <authorList>
            <person name="Lal S."/>
            <person name="Ramachandran U."/>
            <person name="Zhang X."/>
            <person name="Munir R."/>
            <person name="Sparling R."/>
            <person name="Levin D.B."/>
        </authorList>
    </citation>
    <scope>NUCLEOTIDE SEQUENCE [LARGE SCALE GENOMIC DNA]</scope>
    <source>
        <strain evidence="6 7">CT1112</strain>
    </source>
</reference>
<keyword evidence="3" id="KW-1133">Transmembrane helix</keyword>
<organism evidence="6 7">
    <name type="scientific">Ruminiclostridium cellobioparum subsp. termitidis CT1112</name>
    <dbReference type="NCBI Taxonomy" id="1195236"/>
    <lineage>
        <taxon>Bacteria</taxon>
        <taxon>Bacillati</taxon>
        <taxon>Bacillota</taxon>
        <taxon>Clostridia</taxon>
        <taxon>Eubacteriales</taxon>
        <taxon>Oscillospiraceae</taxon>
        <taxon>Ruminiclostridium</taxon>
    </lineage>
</organism>
<feature type="chain" id="PRO_5039220181" description="DUF4349 domain-containing protein" evidence="4">
    <location>
        <begin position="27"/>
        <end position="356"/>
    </location>
</feature>
<comment type="caution">
    <text evidence="6">The sequence shown here is derived from an EMBL/GenBank/DDBJ whole genome shotgun (WGS) entry which is preliminary data.</text>
</comment>
<evidence type="ECO:0000256" key="2">
    <source>
        <dbReference type="SAM" id="MobiDB-lite"/>
    </source>
</evidence>
<dbReference type="RefSeq" id="WP_004626227.1">
    <property type="nucleotide sequence ID" value="NZ_AORV01000036.1"/>
</dbReference>
<evidence type="ECO:0000256" key="4">
    <source>
        <dbReference type="SAM" id="SignalP"/>
    </source>
</evidence>
<evidence type="ECO:0000313" key="7">
    <source>
        <dbReference type="Proteomes" id="UP000014155"/>
    </source>
</evidence>
<dbReference type="STRING" id="1195236.CTER_2561"/>
<proteinExistence type="predicted"/>
<feature type="coiled-coil region" evidence="1">
    <location>
        <begin position="190"/>
        <end position="220"/>
    </location>
</feature>
<protein>
    <recommendedName>
        <fullName evidence="5">DUF4349 domain-containing protein</fullName>
    </recommendedName>
</protein>
<dbReference type="AlphaFoldDB" id="S0FQP4"/>
<gene>
    <name evidence="6" type="ORF">CTER_2561</name>
</gene>